<proteinExistence type="predicted"/>
<keyword evidence="2" id="KW-0812">Transmembrane</keyword>
<evidence type="ECO:0000256" key="1">
    <source>
        <dbReference type="SAM" id="MobiDB-lite"/>
    </source>
</evidence>
<gene>
    <name evidence="3" type="ORF">Clacol_009089</name>
</gene>
<dbReference type="Proteomes" id="UP001050691">
    <property type="component" value="Unassembled WGS sequence"/>
</dbReference>
<feature type="transmembrane region" description="Helical" evidence="2">
    <location>
        <begin position="212"/>
        <end position="233"/>
    </location>
</feature>
<protein>
    <submittedName>
        <fullName evidence="3">Uncharacterized protein</fullName>
    </submittedName>
</protein>
<comment type="caution">
    <text evidence="3">The sequence shown here is derived from an EMBL/GenBank/DDBJ whole genome shotgun (WGS) entry which is preliminary data.</text>
</comment>
<reference evidence="3" key="1">
    <citation type="submission" date="2021-10" db="EMBL/GenBank/DDBJ databases">
        <title>De novo Genome Assembly of Clathrus columnatus (Basidiomycota, Fungi) Using Illumina and Nanopore Sequence Data.</title>
        <authorList>
            <person name="Ogiso-Tanaka E."/>
            <person name="Itagaki H."/>
            <person name="Hosoya T."/>
            <person name="Hosaka K."/>
        </authorList>
    </citation>
    <scope>NUCLEOTIDE SEQUENCE</scope>
    <source>
        <strain evidence="3">MO-923</strain>
    </source>
</reference>
<feature type="region of interest" description="Disordered" evidence="1">
    <location>
        <begin position="103"/>
        <end position="159"/>
    </location>
</feature>
<keyword evidence="4" id="KW-1185">Reference proteome</keyword>
<keyword evidence="2" id="KW-0472">Membrane</keyword>
<dbReference type="EMBL" id="BPWL01000010">
    <property type="protein sequence ID" value="GJJ14821.1"/>
    <property type="molecule type" value="Genomic_DNA"/>
</dbReference>
<sequence>MADDSFDQPITVEYFGSRPYDYEEILHSKPRATRRLFAGYNPSLLQEMNDAIANNWDCGICKRSLRDQWFASNLTCPRCKLPCTPSADAVPVFARDWSSPFMSTRSPSPLPPGQGLSPSDQSSSLSSRQSELDYGTNSITCEKSSGSPTPTQPTDSHSHSLFFDRSSLTISHEDYMEQKGLKNSTSNLSLPQSSRHESPHPYPHPLAVSEIVAHYGSIMLRVLGLLILLFALLR</sequence>
<organism evidence="3 4">
    <name type="scientific">Clathrus columnatus</name>
    <dbReference type="NCBI Taxonomy" id="1419009"/>
    <lineage>
        <taxon>Eukaryota</taxon>
        <taxon>Fungi</taxon>
        <taxon>Dikarya</taxon>
        <taxon>Basidiomycota</taxon>
        <taxon>Agaricomycotina</taxon>
        <taxon>Agaricomycetes</taxon>
        <taxon>Phallomycetidae</taxon>
        <taxon>Phallales</taxon>
        <taxon>Clathraceae</taxon>
        <taxon>Clathrus</taxon>
    </lineage>
</organism>
<evidence type="ECO:0000256" key="2">
    <source>
        <dbReference type="SAM" id="Phobius"/>
    </source>
</evidence>
<keyword evidence="2" id="KW-1133">Transmembrane helix</keyword>
<name>A0AAV5AJK0_9AGAM</name>
<dbReference type="AlphaFoldDB" id="A0AAV5AJK0"/>
<accession>A0AAV5AJK0</accession>
<evidence type="ECO:0000313" key="3">
    <source>
        <dbReference type="EMBL" id="GJJ14821.1"/>
    </source>
</evidence>
<feature type="compositionally biased region" description="Low complexity" evidence="1">
    <location>
        <begin position="113"/>
        <end position="133"/>
    </location>
</feature>
<feature type="compositionally biased region" description="Polar residues" evidence="1">
    <location>
        <begin position="135"/>
        <end position="155"/>
    </location>
</feature>
<evidence type="ECO:0000313" key="4">
    <source>
        <dbReference type="Proteomes" id="UP001050691"/>
    </source>
</evidence>